<dbReference type="STRING" id="84531.LA76x_4015"/>
<evidence type="ECO:0000313" key="2">
    <source>
        <dbReference type="Proteomes" id="UP000060787"/>
    </source>
</evidence>
<proteinExistence type="predicted"/>
<dbReference type="OrthoDB" id="6706661at2"/>
<dbReference type="RefSeq" id="WP_057918946.1">
    <property type="nucleotide sequence ID" value="NZ_CP011129.1"/>
</dbReference>
<accession>A0A0S2E159</accession>
<evidence type="ECO:0000313" key="1">
    <source>
        <dbReference type="EMBL" id="ALN82131.1"/>
    </source>
</evidence>
<dbReference type="Proteomes" id="UP000060787">
    <property type="component" value="Chromosome"/>
</dbReference>
<organism evidence="1 2">
    <name type="scientific">Lysobacter antibioticus</name>
    <dbReference type="NCBI Taxonomy" id="84531"/>
    <lineage>
        <taxon>Bacteria</taxon>
        <taxon>Pseudomonadati</taxon>
        <taxon>Pseudomonadota</taxon>
        <taxon>Gammaproteobacteria</taxon>
        <taxon>Lysobacterales</taxon>
        <taxon>Lysobacteraceae</taxon>
        <taxon>Lysobacter</taxon>
    </lineage>
</organism>
<name>A0A0S2E159_LYSAN</name>
<gene>
    <name evidence="1" type="ORF">LA76x_4015</name>
</gene>
<keyword evidence="2" id="KW-1185">Reference proteome</keyword>
<dbReference type="EMBL" id="CP011129">
    <property type="protein sequence ID" value="ALN82131.1"/>
    <property type="molecule type" value="Genomic_DNA"/>
</dbReference>
<dbReference type="KEGG" id="lab:LA76x_4015"/>
<reference evidence="1 2" key="1">
    <citation type="journal article" date="2015" name="BMC Genomics">
        <title>Comparative genomics and metabolic profiling of the genus Lysobacter.</title>
        <authorList>
            <person name="de Bruijn I."/>
            <person name="Cheng X."/>
            <person name="de Jager V."/>
            <person name="Exposito R.G."/>
            <person name="Watrous J."/>
            <person name="Patel N."/>
            <person name="Postma J."/>
            <person name="Dorrestein P.C."/>
            <person name="Kobayashi D."/>
            <person name="Raaijmakers J.M."/>
        </authorList>
    </citation>
    <scope>NUCLEOTIDE SEQUENCE [LARGE SCALE GENOMIC DNA]</scope>
    <source>
        <strain evidence="1 2">76</strain>
    </source>
</reference>
<dbReference type="PATRIC" id="fig|84531.7.peg.3527"/>
<dbReference type="eggNOG" id="ENOG5031FQP">
    <property type="taxonomic scope" value="Bacteria"/>
</dbReference>
<dbReference type="AlphaFoldDB" id="A0A0S2E159"/>
<dbReference type="KEGG" id="laq:GLA29479_3607"/>
<sequence>MSPRAWVVCCLILSAIGWWYSPVSPRPLHFPEPANGASVDCPMPPRVVDGAEPLQTSVPATLRPFQLEPGAVTPLAGFSIDGRVLSRRDYRMGREAEFSPTDLAIGWGRMREDTVLSQLDITQEVRFLTYRYFGKPPIPVDEMQRSVGNLHIIPADAEVARALKRVRKDQRVRVDGWLVRVETDEGMRWDSSMSRTDSGKGACELVYACSIQAY</sequence>
<protein>
    <recommendedName>
        <fullName evidence="3">Secreted protein</fullName>
    </recommendedName>
</protein>
<evidence type="ECO:0008006" key="3">
    <source>
        <dbReference type="Google" id="ProtNLM"/>
    </source>
</evidence>